<dbReference type="PRINTS" id="PR00095">
    <property type="entry name" value="ANTSNTHASEI"/>
</dbReference>
<sequence length="450" mass="49509">MPTCCVHLLPYHADPRARFALVRAAPGACLLDGGRPGADRGRFDLFSAWPEQHLQPAANENGRAFLARCRTALAGLGRAEAPEHCELPFTGGLLGYLGYDFGRRLERLPAQAVADLQLPEATFGLYAWALVSDHQRQTSQLVFHPSLPEQRRGELIALFEAHGTPATPGEFRLLTPFAADLDAGQYRAAIERIQAYIRAGDCYQVNFAQRFQTSWQGDPWAAYCALRDACPTPFAGYLTLDDGAILSLSPERFLSVHQGQVETRPIKGTRPRGRDVAEDKELAAELLASRKDRAENLMIVDLLRNDLGRSCRIGSVRVPELFALESYPNVHHLVSAVTGELAPDLDVFDLLAGSFPGGSITGAPKIRAMQIIDELEPTRRSIYCGSLLHIDSRGEMDSSICIRTVLLQHGQASCWGGGGIVMDSEWQAEYEESKTKVRVLLQTLERLSGF</sequence>
<reference evidence="6" key="1">
    <citation type="submission" date="2016-10" db="EMBL/GenBank/DDBJ databases">
        <authorList>
            <person name="Varghese N."/>
            <person name="Submissions S."/>
        </authorList>
    </citation>
    <scope>NUCLEOTIDE SEQUENCE [LARGE SCALE GENOMIC DNA]</scope>
    <source>
        <strain evidence="6">LMG 25967</strain>
    </source>
</reference>
<dbReference type="Gene3D" id="3.60.120.10">
    <property type="entry name" value="Anthranilate synthase"/>
    <property type="match status" value="1"/>
</dbReference>
<dbReference type="NCBIfam" id="TIGR00553">
    <property type="entry name" value="pabB"/>
    <property type="match status" value="1"/>
</dbReference>
<evidence type="ECO:0000313" key="5">
    <source>
        <dbReference type="EMBL" id="SEJ27558.1"/>
    </source>
</evidence>
<keyword evidence="6" id="KW-1185">Reference proteome</keyword>
<dbReference type="InterPro" id="IPR005802">
    <property type="entry name" value="ADC_synth_comp_1"/>
</dbReference>
<dbReference type="EMBL" id="FNZE01000006">
    <property type="protein sequence ID" value="SEJ27558.1"/>
    <property type="molecule type" value="Genomic_DNA"/>
</dbReference>
<gene>
    <name evidence="5" type="ORF">SAMN05216201_106181</name>
</gene>
<feature type="domain" description="Anthranilate synthase component I N-terminal" evidence="4">
    <location>
        <begin position="63"/>
        <end position="138"/>
    </location>
</feature>
<dbReference type="AlphaFoldDB" id="A0A1H6XEL6"/>
<dbReference type="SUPFAM" id="SSF56322">
    <property type="entry name" value="ADC synthase"/>
    <property type="match status" value="1"/>
</dbReference>
<feature type="domain" description="Chorismate-utilising enzyme C-terminal" evidence="3">
    <location>
        <begin position="185"/>
        <end position="436"/>
    </location>
</feature>
<evidence type="ECO:0000259" key="4">
    <source>
        <dbReference type="Pfam" id="PF04715"/>
    </source>
</evidence>
<dbReference type="InterPro" id="IPR019999">
    <property type="entry name" value="Anth_synth_I-like"/>
</dbReference>
<dbReference type="EC" id="2.6.1.85" evidence="1"/>
<dbReference type="Pfam" id="PF00425">
    <property type="entry name" value="Chorismate_bind"/>
    <property type="match status" value="1"/>
</dbReference>
<dbReference type="InterPro" id="IPR015890">
    <property type="entry name" value="Chorismate_C"/>
</dbReference>
<dbReference type="GO" id="GO:0046820">
    <property type="term" value="F:4-amino-4-deoxychorismate synthase activity"/>
    <property type="evidence" value="ECO:0007669"/>
    <property type="project" value="UniProtKB-EC"/>
</dbReference>
<dbReference type="PANTHER" id="PTHR11236:SF50">
    <property type="entry name" value="AMINODEOXYCHORISMATE SYNTHASE COMPONENT 1"/>
    <property type="match status" value="1"/>
</dbReference>
<evidence type="ECO:0000259" key="3">
    <source>
        <dbReference type="Pfam" id="PF00425"/>
    </source>
</evidence>
<evidence type="ECO:0000313" key="6">
    <source>
        <dbReference type="Proteomes" id="UP000242930"/>
    </source>
</evidence>
<protein>
    <recommendedName>
        <fullName evidence="1">aminodeoxychorismate synthase</fullName>
        <ecNumber evidence="1">2.6.1.85</ecNumber>
    </recommendedName>
</protein>
<dbReference type="Pfam" id="PF04715">
    <property type="entry name" value="Anth_synt_I_N"/>
    <property type="match status" value="1"/>
</dbReference>
<evidence type="ECO:0000256" key="2">
    <source>
        <dbReference type="ARBA" id="ARBA00022679"/>
    </source>
</evidence>
<organism evidence="5 6">
    <name type="scientific">Pseudomonas linyingensis</name>
    <dbReference type="NCBI Taxonomy" id="915471"/>
    <lineage>
        <taxon>Bacteria</taxon>
        <taxon>Pseudomonadati</taxon>
        <taxon>Pseudomonadota</taxon>
        <taxon>Gammaproteobacteria</taxon>
        <taxon>Pseudomonadales</taxon>
        <taxon>Pseudomonadaceae</taxon>
        <taxon>Pseudomonas</taxon>
    </lineage>
</organism>
<dbReference type="GO" id="GO:0000162">
    <property type="term" value="P:L-tryptophan biosynthetic process"/>
    <property type="evidence" value="ECO:0007669"/>
    <property type="project" value="TreeGrafter"/>
</dbReference>
<dbReference type="STRING" id="915471.SAMN05216201_106181"/>
<accession>A0A1H6XEL6</accession>
<dbReference type="InterPro" id="IPR006805">
    <property type="entry name" value="Anth_synth_I_N"/>
</dbReference>
<dbReference type="InterPro" id="IPR005801">
    <property type="entry name" value="ADC_synthase"/>
</dbReference>
<evidence type="ECO:0000256" key="1">
    <source>
        <dbReference type="ARBA" id="ARBA00013139"/>
    </source>
</evidence>
<dbReference type="Proteomes" id="UP000242930">
    <property type="component" value="Unassembled WGS sequence"/>
</dbReference>
<name>A0A1H6XEL6_9PSED</name>
<dbReference type="OrthoDB" id="9803598at2"/>
<dbReference type="PANTHER" id="PTHR11236">
    <property type="entry name" value="AMINOBENZOATE/ANTHRANILATE SYNTHASE"/>
    <property type="match status" value="1"/>
</dbReference>
<keyword evidence="2" id="KW-0808">Transferase</keyword>
<dbReference type="RefSeq" id="WP_090310293.1">
    <property type="nucleotide sequence ID" value="NZ_FNZE01000006.1"/>
</dbReference>
<dbReference type="GO" id="GO:0009396">
    <property type="term" value="P:folic acid-containing compound biosynthetic process"/>
    <property type="evidence" value="ECO:0007669"/>
    <property type="project" value="InterPro"/>
</dbReference>
<proteinExistence type="predicted"/>